<accession>A0A8J4V896</accession>
<dbReference type="PANTHER" id="PTHR33459">
    <property type="entry name" value="DD-GDCA PROTEIN"/>
    <property type="match status" value="1"/>
</dbReference>
<dbReference type="PANTHER" id="PTHR33459:SF7">
    <property type="entry name" value="DD-GDCA PROTEIN"/>
    <property type="match status" value="1"/>
</dbReference>
<evidence type="ECO:0000313" key="4">
    <source>
        <dbReference type="Proteomes" id="UP000695562"/>
    </source>
</evidence>
<dbReference type="EMBL" id="AJWJ01000024">
    <property type="protein sequence ID" value="KAF2077597.1"/>
    <property type="molecule type" value="Genomic_DNA"/>
</dbReference>
<keyword evidence="1" id="KW-0812">Transmembrane</keyword>
<name>A0A8J4V896_9MYCE</name>
<dbReference type="InterPro" id="IPR052326">
    <property type="entry name" value="Diff-Dev_Assoc_Protein"/>
</dbReference>
<proteinExistence type="predicted"/>
<keyword evidence="2" id="KW-0732">Signal</keyword>
<evidence type="ECO:0000256" key="2">
    <source>
        <dbReference type="SAM" id="SignalP"/>
    </source>
</evidence>
<protein>
    <recommendedName>
        <fullName evidence="5">Paramecium surface antigen repeat-containing protein</fullName>
    </recommendedName>
</protein>
<evidence type="ECO:0000313" key="3">
    <source>
        <dbReference type="EMBL" id="KAF2077597.1"/>
    </source>
</evidence>
<evidence type="ECO:0008006" key="5">
    <source>
        <dbReference type="Google" id="ProtNLM"/>
    </source>
</evidence>
<comment type="caution">
    <text evidence="3">The sequence shown here is derived from an EMBL/GenBank/DDBJ whole genome shotgun (WGS) entry which is preliminary data.</text>
</comment>
<reference evidence="3" key="1">
    <citation type="submission" date="2020-01" db="EMBL/GenBank/DDBJ databases">
        <title>Development of genomics and gene disruption for Polysphondylium violaceum indicates a role for the polyketide synthase stlB in stalk morphogenesis.</title>
        <authorList>
            <person name="Narita B."/>
            <person name="Kawabe Y."/>
            <person name="Kin K."/>
            <person name="Saito T."/>
            <person name="Gibbs R."/>
            <person name="Kuspa A."/>
            <person name="Muzny D."/>
            <person name="Queller D."/>
            <person name="Richards S."/>
            <person name="Strassman J."/>
            <person name="Sucgang R."/>
            <person name="Worley K."/>
            <person name="Schaap P."/>
        </authorList>
    </citation>
    <scope>NUCLEOTIDE SEQUENCE</scope>
    <source>
        <strain evidence="3">QSvi11</strain>
    </source>
</reference>
<feature type="chain" id="PRO_5035281628" description="Paramecium surface antigen repeat-containing protein" evidence="2">
    <location>
        <begin position="21"/>
        <end position="352"/>
    </location>
</feature>
<dbReference type="OrthoDB" id="5912242at2759"/>
<feature type="transmembrane region" description="Helical" evidence="1">
    <location>
        <begin position="334"/>
        <end position="351"/>
    </location>
</feature>
<evidence type="ECO:0000256" key="1">
    <source>
        <dbReference type="SAM" id="Phobius"/>
    </source>
</evidence>
<keyword evidence="1" id="KW-0472">Membrane</keyword>
<sequence length="352" mass="39722">MLKKLFIIALVWWCVLGVLAVEEKEKEEELESSTSVVPRIFIQECFVNLHAGQNCALHPDLNYDLICDMWSYCSEGRCEDTLEIGSTCQQNVTKCNPNSYCSSDSICVPHKSVLLNGNCQVDRDCIGNNTICSSGKCVLKDNICVVDLDCQAGYYCKFTNIDIKKNGTCAPKHLDGACVSSSECSYPKICGYENNDSENKICMEKLVKNRGSKCADPYECEIDHFCRNGTCATVQKAKTTCKSSCDCDEKDYCSYDMVLNKQVCKNWEQIWLNRMCTFVQKDLTECAHKNSCPYENQPEIKSNDCILDKCDTEYKRYTDQCTPYQKLFNSANNLGLPTFLVLVLSIVSIILL</sequence>
<dbReference type="Proteomes" id="UP000695562">
    <property type="component" value="Unassembled WGS sequence"/>
</dbReference>
<dbReference type="AlphaFoldDB" id="A0A8J4V896"/>
<gene>
    <name evidence="3" type="ORF">CYY_001060</name>
</gene>
<feature type="signal peptide" evidence="2">
    <location>
        <begin position="1"/>
        <end position="20"/>
    </location>
</feature>
<keyword evidence="4" id="KW-1185">Reference proteome</keyword>
<keyword evidence="1" id="KW-1133">Transmembrane helix</keyword>
<organism evidence="3 4">
    <name type="scientific">Polysphondylium violaceum</name>
    <dbReference type="NCBI Taxonomy" id="133409"/>
    <lineage>
        <taxon>Eukaryota</taxon>
        <taxon>Amoebozoa</taxon>
        <taxon>Evosea</taxon>
        <taxon>Eumycetozoa</taxon>
        <taxon>Dictyostelia</taxon>
        <taxon>Dictyosteliales</taxon>
        <taxon>Dictyosteliaceae</taxon>
        <taxon>Polysphondylium</taxon>
    </lineage>
</organism>